<dbReference type="InterPro" id="IPR036259">
    <property type="entry name" value="MFS_trans_sf"/>
</dbReference>
<keyword evidence="5 6" id="KW-0472">Membrane</keyword>
<organism evidence="7 8">
    <name type="scientific">Massilia pinisoli</name>
    <dbReference type="NCBI Taxonomy" id="1772194"/>
    <lineage>
        <taxon>Bacteria</taxon>
        <taxon>Pseudomonadati</taxon>
        <taxon>Pseudomonadota</taxon>
        <taxon>Betaproteobacteria</taxon>
        <taxon>Burkholderiales</taxon>
        <taxon>Oxalobacteraceae</taxon>
        <taxon>Telluria group</taxon>
        <taxon>Massilia</taxon>
    </lineage>
</organism>
<feature type="transmembrane region" description="Helical" evidence="6">
    <location>
        <begin position="412"/>
        <end position="433"/>
    </location>
</feature>
<proteinExistence type="predicted"/>
<keyword evidence="8" id="KW-1185">Reference proteome</keyword>
<feature type="transmembrane region" description="Helical" evidence="6">
    <location>
        <begin position="346"/>
        <end position="368"/>
    </location>
</feature>
<protein>
    <submittedName>
        <fullName evidence="7">MFS transporter</fullName>
    </submittedName>
</protein>
<evidence type="ECO:0000256" key="4">
    <source>
        <dbReference type="ARBA" id="ARBA00022989"/>
    </source>
</evidence>
<comment type="caution">
    <text evidence="7">The sequence shown here is derived from an EMBL/GenBank/DDBJ whole genome shotgun (WGS) entry which is preliminary data.</text>
</comment>
<gene>
    <name evidence="7" type="ORF">NX784_07095</name>
</gene>
<feature type="transmembrane region" description="Helical" evidence="6">
    <location>
        <begin position="25"/>
        <end position="49"/>
    </location>
</feature>
<feature type="transmembrane region" description="Helical" evidence="6">
    <location>
        <begin position="389"/>
        <end position="406"/>
    </location>
</feature>
<name>A0ABT1ZN68_9BURK</name>
<dbReference type="PANTHER" id="PTHR12778:SF10">
    <property type="entry name" value="MAJOR FACILITATOR SUPERFAMILY DOMAIN-CONTAINING PROTEIN 3"/>
    <property type="match status" value="1"/>
</dbReference>
<dbReference type="Gene3D" id="1.20.1250.20">
    <property type="entry name" value="MFS general substrate transporter like domains"/>
    <property type="match status" value="2"/>
</dbReference>
<dbReference type="EMBL" id="JANUGW010000004">
    <property type="protein sequence ID" value="MCS0581353.1"/>
    <property type="molecule type" value="Genomic_DNA"/>
</dbReference>
<feature type="transmembrane region" description="Helical" evidence="6">
    <location>
        <begin position="285"/>
        <end position="305"/>
    </location>
</feature>
<keyword evidence="3 6" id="KW-0812">Transmembrane</keyword>
<comment type="subcellular location">
    <subcellularLocation>
        <location evidence="1">Membrane</location>
        <topology evidence="1">Multi-pass membrane protein</topology>
    </subcellularLocation>
</comment>
<keyword evidence="4 6" id="KW-1133">Transmembrane helix</keyword>
<feature type="transmembrane region" description="Helical" evidence="6">
    <location>
        <begin position="317"/>
        <end position="334"/>
    </location>
</feature>
<feature type="transmembrane region" description="Helical" evidence="6">
    <location>
        <begin position="114"/>
        <end position="135"/>
    </location>
</feature>
<dbReference type="RefSeq" id="WP_258815959.1">
    <property type="nucleotide sequence ID" value="NZ_JANUGW010000004.1"/>
</dbReference>
<feature type="transmembrane region" description="Helical" evidence="6">
    <location>
        <begin position="244"/>
        <end position="265"/>
    </location>
</feature>
<evidence type="ECO:0000313" key="7">
    <source>
        <dbReference type="EMBL" id="MCS0581353.1"/>
    </source>
</evidence>
<dbReference type="InterPro" id="IPR004752">
    <property type="entry name" value="AmpG_permease/AT-1"/>
</dbReference>
<dbReference type="PANTHER" id="PTHR12778">
    <property type="entry name" value="SOLUTE CARRIER FAMILY 33 ACETYL-COA TRANSPORTER -RELATED"/>
    <property type="match status" value="1"/>
</dbReference>
<feature type="transmembrane region" description="Helical" evidence="6">
    <location>
        <begin position="189"/>
        <end position="208"/>
    </location>
</feature>
<reference evidence="7 8" key="1">
    <citation type="submission" date="2022-08" db="EMBL/GenBank/DDBJ databases">
        <title>Reclassification of Massilia species as members of the genera Telluria, Duganella, Pseudoduganella, Mokoshia gen. nov. and Zemynaea gen. nov. using orthogonal and non-orthogonal genome-based approaches.</title>
        <authorList>
            <person name="Bowman J.P."/>
        </authorList>
    </citation>
    <scope>NUCLEOTIDE SEQUENCE [LARGE SCALE GENOMIC DNA]</scope>
    <source>
        <strain evidence="7 8">JCM 31316</strain>
    </source>
</reference>
<dbReference type="Proteomes" id="UP001204151">
    <property type="component" value="Unassembled WGS sequence"/>
</dbReference>
<evidence type="ECO:0000256" key="5">
    <source>
        <dbReference type="ARBA" id="ARBA00023136"/>
    </source>
</evidence>
<evidence type="ECO:0000256" key="2">
    <source>
        <dbReference type="ARBA" id="ARBA00022448"/>
    </source>
</evidence>
<keyword evidence="2" id="KW-0813">Transport</keyword>
<dbReference type="InterPro" id="IPR011701">
    <property type="entry name" value="MFS"/>
</dbReference>
<evidence type="ECO:0000256" key="6">
    <source>
        <dbReference type="SAM" id="Phobius"/>
    </source>
</evidence>
<dbReference type="Pfam" id="PF07690">
    <property type="entry name" value="MFS_1"/>
    <property type="match status" value="1"/>
</dbReference>
<evidence type="ECO:0000313" key="8">
    <source>
        <dbReference type="Proteomes" id="UP001204151"/>
    </source>
</evidence>
<evidence type="ECO:0000256" key="3">
    <source>
        <dbReference type="ARBA" id="ARBA00022692"/>
    </source>
</evidence>
<feature type="transmembrane region" description="Helical" evidence="6">
    <location>
        <begin position="88"/>
        <end position="108"/>
    </location>
</feature>
<dbReference type="SUPFAM" id="SSF103473">
    <property type="entry name" value="MFS general substrate transporter"/>
    <property type="match status" value="1"/>
</dbReference>
<evidence type="ECO:0000256" key="1">
    <source>
        <dbReference type="ARBA" id="ARBA00004141"/>
    </source>
</evidence>
<accession>A0ABT1ZN68</accession>
<feature type="transmembrane region" description="Helical" evidence="6">
    <location>
        <begin position="156"/>
        <end position="177"/>
    </location>
</feature>
<sequence length="455" mass="50253">MLNVPHKDLTTSTVGGVRTVGHPLIWIPSLYIVMGLPSAVIGVLAVVMFKNLGVPTTEIALYTSQLYLPCVLKPLWAPLLERYWTKRYWVLGMQFLMAAVFAMIVLSLSTPPFFALSLVCLWILSVASATQDVVIDGFFINSTSSKEQMRYSSVQAACWNLGSLIVSGGVVSCVGQIHTSAGLNWQHSWMLMLFVLALGMAGVGLWHSRVLPHSEPPKVRSKATDTCWHSIRQSWLSFFSKRHIVLMLVVILFYRFGEGFIDQLGPVFLLESRAKGGLGLSNQELGMIGGLAGTLALLAGTFAGGMLASRLTLRRSFFILAVSLNLPHFTYFYLSAAQPSDVHTILFLVFLEKFGFGMGSVGHMLYMMQQVAPGPFRMTHYTFATSTMALMRWIAGSISGPIFNYFNFSYSSFFEFVLIASVPAILLAMFAPFPHAEEPSRNSYGKFDEKPSAIT</sequence>